<accession>A0A4Q0MNG8</accession>
<proteinExistence type="predicted"/>
<sequence length="175" mass="20547">MASVHTLRERLPRRSRHSDAYFRDELAPCGEAGGLVAEKWAPFSGEPADVSDCLVVRPRPWILTIWEPLETNAPSPTLARPYCCLLNTVIFYDAQYRKMLWSTFYCASTDRLRRGGVLDFYRFDTVKTRLLCEQPVVFERETFIVGCGRVLWASHGRDRRRWWMRHPARRAERRP</sequence>
<keyword evidence="2" id="KW-1185">Reference proteome</keyword>
<reference evidence="1 2" key="1">
    <citation type="submission" date="2018-12" db="EMBL/GenBank/DDBJ databases">
        <title>bacterium Hansschlegelia zhihuaiae S113.</title>
        <authorList>
            <person name="He J."/>
        </authorList>
    </citation>
    <scope>NUCLEOTIDE SEQUENCE [LARGE SCALE GENOMIC DNA]</scope>
    <source>
        <strain evidence="1 2">S 113</strain>
    </source>
</reference>
<dbReference type="AlphaFoldDB" id="A0A4Q0MNG8"/>
<evidence type="ECO:0000313" key="2">
    <source>
        <dbReference type="Proteomes" id="UP000289708"/>
    </source>
</evidence>
<organism evidence="1 2">
    <name type="scientific">Hansschlegelia zhihuaiae</name>
    <dbReference type="NCBI Taxonomy" id="405005"/>
    <lineage>
        <taxon>Bacteria</taxon>
        <taxon>Pseudomonadati</taxon>
        <taxon>Pseudomonadota</taxon>
        <taxon>Alphaproteobacteria</taxon>
        <taxon>Hyphomicrobiales</taxon>
        <taxon>Methylopilaceae</taxon>
        <taxon>Hansschlegelia</taxon>
    </lineage>
</organism>
<dbReference type="OrthoDB" id="8456266at2"/>
<comment type="caution">
    <text evidence="1">The sequence shown here is derived from an EMBL/GenBank/DDBJ whole genome shotgun (WGS) entry which is preliminary data.</text>
</comment>
<dbReference type="RefSeq" id="WP_128776045.1">
    <property type="nucleotide sequence ID" value="NZ_RYFI01000002.1"/>
</dbReference>
<dbReference type="Proteomes" id="UP000289708">
    <property type="component" value="Unassembled WGS sequence"/>
</dbReference>
<evidence type="ECO:0000313" key="1">
    <source>
        <dbReference type="EMBL" id="RXF75055.1"/>
    </source>
</evidence>
<name>A0A4Q0MNG8_9HYPH</name>
<dbReference type="EMBL" id="RYFI01000002">
    <property type="protein sequence ID" value="RXF75055.1"/>
    <property type="molecule type" value="Genomic_DNA"/>
</dbReference>
<protein>
    <submittedName>
        <fullName evidence="1">Uncharacterized protein</fullName>
    </submittedName>
</protein>
<gene>
    <name evidence="1" type="ORF">EK403_03130</name>
</gene>